<dbReference type="Proteomes" id="UP000024635">
    <property type="component" value="Unassembled WGS sequence"/>
</dbReference>
<dbReference type="EMBL" id="JARK01001502">
    <property type="protein sequence ID" value="EYB94901.1"/>
    <property type="molecule type" value="Genomic_DNA"/>
</dbReference>
<feature type="coiled-coil region" evidence="1">
    <location>
        <begin position="24"/>
        <end position="57"/>
    </location>
</feature>
<evidence type="ECO:0000313" key="3">
    <source>
        <dbReference type="Proteomes" id="UP000024635"/>
    </source>
</evidence>
<evidence type="ECO:0000256" key="1">
    <source>
        <dbReference type="SAM" id="Coils"/>
    </source>
</evidence>
<protein>
    <submittedName>
        <fullName evidence="2">Uncharacterized protein</fullName>
    </submittedName>
</protein>
<proteinExistence type="predicted"/>
<name>A0A016SWY8_9BILA</name>
<keyword evidence="1" id="KW-0175">Coiled coil</keyword>
<comment type="caution">
    <text evidence="2">The sequence shown here is derived from an EMBL/GenBank/DDBJ whole genome shotgun (WGS) entry which is preliminary data.</text>
</comment>
<accession>A0A016SWY8</accession>
<sequence>MSTQSTPRPPTLSHPGHQAQATLLLKWVEEVEEIEESQDEEQRKEKCMNLKKNLKRRLTTVVGADTDPTIFNLADLFDKVESTIDRSDDFARAVAKHLKKSAAAKSRETRKKGKFDQLFRKGGYPVGAGVSASQPSFALNPITSLGFMAPSLLVAP</sequence>
<dbReference type="AlphaFoldDB" id="A0A016SWY8"/>
<gene>
    <name evidence="2" type="primary">Acey_s0166.g80</name>
    <name evidence="2" type="ORF">Y032_0166g80</name>
</gene>
<keyword evidence="3" id="KW-1185">Reference proteome</keyword>
<reference evidence="3" key="1">
    <citation type="journal article" date="2015" name="Nat. Genet.">
        <title>The genome and transcriptome of the zoonotic hookworm Ancylostoma ceylanicum identify infection-specific gene families.</title>
        <authorList>
            <person name="Schwarz E.M."/>
            <person name="Hu Y."/>
            <person name="Antoshechkin I."/>
            <person name="Miller M.M."/>
            <person name="Sternberg P.W."/>
            <person name="Aroian R.V."/>
        </authorList>
    </citation>
    <scope>NUCLEOTIDE SEQUENCE</scope>
    <source>
        <strain evidence="3">HY135</strain>
    </source>
</reference>
<organism evidence="2 3">
    <name type="scientific">Ancylostoma ceylanicum</name>
    <dbReference type="NCBI Taxonomy" id="53326"/>
    <lineage>
        <taxon>Eukaryota</taxon>
        <taxon>Metazoa</taxon>
        <taxon>Ecdysozoa</taxon>
        <taxon>Nematoda</taxon>
        <taxon>Chromadorea</taxon>
        <taxon>Rhabditida</taxon>
        <taxon>Rhabditina</taxon>
        <taxon>Rhabditomorpha</taxon>
        <taxon>Strongyloidea</taxon>
        <taxon>Ancylostomatidae</taxon>
        <taxon>Ancylostomatinae</taxon>
        <taxon>Ancylostoma</taxon>
    </lineage>
</organism>
<evidence type="ECO:0000313" key="2">
    <source>
        <dbReference type="EMBL" id="EYB94901.1"/>
    </source>
</evidence>